<dbReference type="EMBL" id="CABVIJ010000032">
    <property type="protein sequence ID" value="VVP44735.1"/>
    <property type="molecule type" value="Genomic_DNA"/>
</dbReference>
<dbReference type="OrthoDB" id="6689546at2"/>
<name>A0A0B7DDA0_PSEFL</name>
<sequence>MSQSRFNHVFLTQRISLLRTLERMVNNHSTAEDLLQETYLRVARALNERAIDHLEPFVFQTARNLALDHLRARKIHSRTMVDDVPQEIVHSIAAPASSAEDAAHAEQMLERLNVSLSQLSPRQQQIFILSRLHGHSYQEIAQELSVSLSTVQKELKLIMSICIGVAERHDSSGKL</sequence>
<evidence type="ECO:0000256" key="4">
    <source>
        <dbReference type="ARBA" id="ARBA00023163"/>
    </source>
</evidence>
<dbReference type="Pfam" id="PF04542">
    <property type="entry name" value="Sigma70_r2"/>
    <property type="match status" value="1"/>
</dbReference>
<comment type="similarity">
    <text evidence="1">Belongs to the sigma-70 factor family. ECF subfamily.</text>
</comment>
<reference evidence="7 8" key="1">
    <citation type="submission" date="2019-09" db="EMBL/GenBank/DDBJ databases">
        <authorList>
            <person name="Chandra G."/>
            <person name="Truman W A."/>
        </authorList>
    </citation>
    <scope>NUCLEOTIDE SEQUENCE [LARGE SCALE GENOMIC DNA]</scope>
    <source>
        <strain evidence="7">PS732</strain>
    </source>
</reference>
<dbReference type="SUPFAM" id="SSF88946">
    <property type="entry name" value="Sigma2 domain of RNA polymerase sigma factors"/>
    <property type="match status" value="1"/>
</dbReference>
<dbReference type="PANTHER" id="PTHR43133">
    <property type="entry name" value="RNA POLYMERASE ECF-TYPE SIGMA FACTO"/>
    <property type="match status" value="1"/>
</dbReference>
<organism evidence="7 8">
    <name type="scientific">Pseudomonas fluorescens</name>
    <dbReference type="NCBI Taxonomy" id="294"/>
    <lineage>
        <taxon>Bacteria</taxon>
        <taxon>Pseudomonadati</taxon>
        <taxon>Pseudomonadota</taxon>
        <taxon>Gammaproteobacteria</taxon>
        <taxon>Pseudomonadales</taxon>
        <taxon>Pseudomonadaceae</taxon>
        <taxon>Pseudomonas</taxon>
    </lineage>
</organism>
<dbReference type="GO" id="GO:0016987">
    <property type="term" value="F:sigma factor activity"/>
    <property type="evidence" value="ECO:0007669"/>
    <property type="project" value="UniProtKB-KW"/>
</dbReference>
<dbReference type="Gene3D" id="1.10.10.10">
    <property type="entry name" value="Winged helix-like DNA-binding domain superfamily/Winged helix DNA-binding domain"/>
    <property type="match status" value="1"/>
</dbReference>
<dbReference type="InterPro" id="IPR013325">
    <property type="entry name" value="RNA_pol_sigma_r2"/>
</dbReference>
<dbReference type="Gene3D" id="1.10.1740.10">
    <property type="match status" value="1"/>
</dbReference>
<evidence type="ECO:0000256" key="2">
    <source>
        <dbReference type="ARBA" id="ARBA00023015"/>
    </source>
</evidence>
<dbReference type="PANTHER" id="PTHR43133:SF63">
    <property type="entry name" value="RNA POLYMERASE SIGMA FACTOR FECI-RELATED"/>
    <property type="match status" value="1"/>
</dbReference>
<feature type="domain" description="RNA polymerase sigma factor 70 region 4 type 2" evidence="6">
    <location>
        <begin position="112"/>
        <end position="157"/>
    </location>
</feature>
<dbReference type="Proteomes" id="UP000325779">
    <property type="component" value="Unassembled WGS sequence"/>
</dbReference>
<keyword evidence="2" id="KW-0805">Transcription regulation</keyword>
<dbReference type="Pfam" id="PF08281">
    <property type="entry name" value="Sigma70_r4_2"/>
    <property type="match status" value="1"/>
</dbReference>
<comment type="caution">
    <text evidence="7">The sequence shown here is derived from an EMBL/GenBank/DDBJ whole genome shotgun (WGS) entry which is preliminary data.</text>
</comment>
<evidence type="ECO:0000313" key="7">
    <source>
        <dbReference type="EMBL" id="VVP44735.1"/>
    </source>
</evidence>
<keyword evidence="4" id="KW-0804">Transcription</keyword>
<gene>
    <name evidence="7" type="ORF">PS732_05085</name>
</gene>
<evidence type="ECO:0000313" key="8">
    <source>
        <dbReference type="Proteomes" id="UP000325779"/>
    </source>
</evidence>
<evidence type="ECO:0000256" key="1">
    <source>
        <dbReference type="ARBA" id="ARBA00010641"/>
    </source>
</evidence>
<evidence type="ECO:0000259" key="5">
    <source>
        <dbReference type="Pfam" id="PF04542"/>
    </source>
</evidence>
<dbReference type="InterPro" id="IPR039425">
    <property type="entry name" value="RNA_pol_sigma-70-like"/>
</dbReference>
<dbReference type="InterPro" id="IPR036388">
    <property type="entry name" value="WH-like_DNA-bd_sf"/>
</dbReference>
<proteinExistence type="inferred from homology"/>
<feature type="domain" description="RNA polymerase sigma-70 region 2" evidence="5">
    <location>
        <begin position="17"/>
        <end position="74"/>
    </location>
</feature>
<protein>
    <submittedName>
        <fullName evidence="7">Uncharacterized protein</fullName>
    </submittedName>
</protein>
<keyword evidence="3" id="KW-0731">Sigma factor</keyword>
<dbReference type="InterPro" id="IPR007627">
    <property type="entry name" value="RNA_pol_sigma70_r2"/>
</dbReference>
<dbReference type="RefSeq" id="WP_042560613.1">
    <property type="nucleotide sequence ID" value="NZ_CABVIJ010000032.1"/>
</dbReference>
<dbReference type="SUPFAM" id="SSF88659">
    <property type="entry name" value="Sigma3 and sigma4 domains of RNA polymerase sigma factors"/>
    <property type="match status" value="1"/>
</dbReference>
<dbReference type="NCBIfam" id="TIGR02937">
    <property type="entry name" value="sigma70-ECF"/>
    <property type="match status" value="1"/>
</dbReference>
<dbReference type="InterPro" id="IPR013249">
    <property type="entry name" value="RNA_pol_sigma70_r4_t2"/>
</dbReference>
<dbReference type="GO" id="GO:0006352">
    <property type="term" value="P:DNA-templated transcription initiation"/>
    <property type="evidence" value="ECO:0007669"/>
    <property type="project" value="InterPro"/>
</dbReference>
<dbReference type="AlphaFoldDB" id="A0A0B7DDA0"/>
<dbReference type="GO" id="GO:0003677">
    <property type="term" value="F:DNA binding"/>
    <property type="evidence" value="ECO:0007669"/>
    <property type="project" value="InterPro"/>
</dbReference>
<evidence type="ECO:0000256" key="3">
    <source>
        <dbReference type="ARBA" id="ARBA00023082"/>
    </source>
</evidence>
<evidence type="ECO:0000259" key="6">
    <source>
        <dbReference type="Pfam" id="PF08281"/>
    </source>
</evidence>
<accession>A0A0B7DDA0</accession>
<dbReference type="InterPro" id="IPR013324">
    <property type="entry name" value="RNA_pol_sigma_r3/r4-like"/>
</dbReference>
<dbReference type="InterPro" id="IPR014284">
    <property type="entry name" value="RNA_pol_sigma-70_dom"/>
</dbReference>